<keyword evidence="1" id="KW-0812">Transmembrane</keyword>
<protein>
    <submittedName>
        <fullName evidence="2">Uncharacterized protein</fullName>
    </submittedName>
</protein>
<evidence type="ECO:0000256" key="1">
    <source>
        <dbReference type="SAM" id="Phobius"/>
    </source>
</evidence>
<dbReference type="RefSeq" id="WP_054584625.1">
    <property type="nucleotide sequence ID" value="NZ_LGUC01000001.1"/>
</dbReference>
<dbReference type="EMBL" id="LGUC01000001">
    <property type="protein sequence ID" value="KPN32348.1"/>
    <property type="molecule type" value="Genomic_DNA"/>
</dbReference>
<evidence type="ECO:0000313" key="2">
    <source>
        <dbReference type="EMBL" id="KPN32348.1"/>
    </source>
</evidence>
<sequence length="94" mass="10206">MATATLIAIWLLALGTLGVGATFAFRTETAIALQERAAERISSTPPSENPEFYDDTQEHRLWTFRFGGVVLLIVGFLLLGVAAYGTFVVDSFPP</sequence>
<dbReference type="AlphaFoldDB" id="A0A0P7GDT1"/>
<accession>A0A0P7GDT1</accession>
<evidence type="ECO:0000313" key="3">
    <source>
        <dbReference type="Proteomes" id="UP000050535"/>
    </source>
</evidence>
<dbReference type="OrthoDB" id="307353at2157"/>
<dbReference type="STRING" id="699431.SY89_03116"/>
<comment type="caution">
    <text evidence="2">The sequence shown here is derived from an EMBL/GenBank/DDBJ whole genome shotgun (WGS) entry which is preliminary data.</text>
</comment>
<reference evidence="3" key="1">
    <citation type="submission" date="2013-11" db="EMBL/GenBank/DDBJ databases">
        <authorList>
            <person name="Hoang H.T."/>
            <person name="Killian M.L."/>
            <person name="Madson D.M."/>
            <person name="Arruda P.H.E."/>
            <person name="Sun D."/>
            <person name="Schwartz K.J."/>
            <person name="Yoon K."/>
        </authorList>
    </citation>
    <scope>NUCLEOTIDE SEQUENCE [LARGE SCALE GENOMIC DNA]</scope>
    <source>
        <strain evidence="3">CDK2</strain>
    </source>
</reference>
<gene>
    <name evidence="2" type="ORF">SY89_03116</name>
</gene>
<name>A0A0P7GDT1_9EURY</name>
<proteinExistence type="predicted"/>
<keyword evidence="1" id="KW-0472">Membrane</keyword>
<organism evidence="2 3">
    <name type="scientific">Halolamina pelagica</name>
    <dbReference type="NCBI Taxonomy" id="699431"/>
    <lineage>
        <taxon>Archaea</taxon>
        <taxon>Methanobacteriati</taxon>
        <taxon>Methanobacteriota</taxon>
        <taxon>Stenosarchaea group</taxon>
        <taxon>Halobacteria</taxon>
        <taxon>Halobacteriales</taxon>
        <taxon>Haloferacaceae</taxon>
    </lineage>
</organism>
<keyword evidence="3" id="KW-1185">Reference proteome</keyword>
<keyword evidence="1" id="KW-1133">Transmembrane helix</keyword>
<dbReference type="Proteomes" id="UP000050535">
    <property type="component" value="Unassembled WGS sequence"/>
</dbReference>
<feature type="transmembrane region" description="Helical" evidence="1">
    <location>
        <begin position="66"/>
        <end position="89"/>
    </location>
</feature>